<evidence type="ECO:0000313" key="4">
    <source>
        <dbReference type="WBParaSite" id="HNAJ_0000898201-mRNA-1"/>
    </source>
</evidence>
<dbReference type="InterPro" id="IPR015943">
    <property type="entry name" value="WD40/YVTN_repeat-like_dom_sf"/>
</dbReference>
<name>A0A0R3TNL0_RODNA</name>
<reference evidence="2 3" key="2">
    <citation type="submission" date="2018-11" db="EMBL/GenBank/DDBJ databases">
        <authorList>
            <consortium name="Pathogen Informatics"/>
        </authorList>
    </citation>
    <scope>NUCLEOTIDE SEQUENCE [LARGE SCALE GENOMIC DNA]</scope>
</reference>
<reference evidence="4" key="1">
    <citation type="submission" date="2017-02" db="UniProtKB">
        <authorList>
            <consortium name="WormBaseParasite"/>
        </authorList>
    </citation>
    <scope>IDENTIFICATION</scope>
</reference>
<dbReference type="PANTHER" id="PTHR16038:SF4">
    <property type="entry name" value="WD REPEAT-CONTAINING PROTEIN 74"/>
    <property type="match status" value="1"/>
</dbReference>
<protein>
    <submittedName>
        <fullName evidence="4">WD_REPEATS_REGION domain-containing protein</fullName>
    </submittedName>
</protein>
<proteinExistence type="predicted"/>
<evidence type="ECO:0000313" key="2">
    <source>
        <dbReference type="EMBL" id="VDO05209.1"/>
    </source>
</evidence>
<dbReference type="GO" id="GO:0042273">
    <property type="term" value="P:ribosomal large subunit biogenesis"/>
    <property type="evidence" value="ECO:0007669"/>
    <property type="project" value="InterPro"/>
</dbReference>
<dbReference type="Proteomes" id="UP000278807">
    <property type="component" value="Unassembled WGS sequence"/>
</dbReference>
<dbReference type="Gene3D" id="2.130.10.10">
    <property type="entry name" value="YVTN repeat-like/Quinoprotein amine dehydrogenase"/>
    <property type="match status" value="1"/>
</dbReference>
<dbReference type="InterPro" id="IPR037379">
    <property type="entry name" value="WDR74/Nsa1"/>
</dbReference>
<dbReference type="GO" id="GO:0005730">
    <property type="term" value="C:nucleolus"/>
    <property type="evidence" value="ECO:0007669"/>
    <property type="project" value="InterPro"/>
</dbReference>
<dbReference type="STRING" id="102285.A0A0R3TNL0"/>
<keyword evidence="3" id="KW-1185">Reference proteome</keyword>
<dbReference type="InterPro" id="IPR011047">
    <property type="entry name" value="Quinoprotein_ADH-like_sf"/>
</dbReference>
<dbReference type="WBParaSite" id="HNAJ_0000898201-mRNA-1">
    <property type="protein sequence ID" value="HNAJ_0000898201-mRNA-1"/>
    <property type="gene ID" value="HNAJ_0000898201"/>
</dbReference>
<dbReference type="GO" id="GO:0030687">
    <property type="term" value="C:preribosome, large subunit precursor"/>
    <property type="evidence" value="ECO:0007669"/>
    <property type="project" value="TreeGrafter"/>
</dbReference>
<dbReference type="EMBL" id="UZAE01012453">
    <property type="protein sequence ID" value="VDO05209.1"/>
    <property type="molecule type" value="Genomic_DNA"/>
</dbReference>
<feature type="region of interest" description="Disordered" evidence="1">
    <location>
        <begin position="99"/>
        <end position="118"/>
    </location>
</feature>
<gene>
    <name evidence="2" type="ORF">HNAJ_LOCUS8978</name>
</gene>
<evidence type="ECO:0000313" key="3">
    <source>
        <dbReference type="Proteomes" id="UP000278807"/>
    </source>
</evidence>
<dbReference type="OrthoDB" id="18388at2759"/>
<dbReference type="SUPFAM" id="SSF50998">
    <property type="entry name" value="Quinoprotein alcohol dehydrogenase-like"/>
    <property type="match status" value="1"/>
</dbReference>
<sequence>MSEMTVANNLSVCKAYGNHMICGGRDVLFSVWDLEKSGAPIFTAKNVRPDTLDLNVPIWLSDASFVEGYGSRLFVTSSKYGDFCVYDLRSNQRRPVSRSAWRISNKQGKKSVGTGHNPAMLRDLTVTRPITRCVAYSSAPGSGLRAVAANAIGDICRLDFRVPHISLVSDKEAEKRRKAKSVGARAPVPPSRVLGYMPPSLGSVSALVCGGAGCANLPHAMPGASVNDQPVVVSASLDRHIRVYHRDTGVLVNKIFTKAPVSTFLIRESATVPLTGTTDKEGVENGDDCEQVNAEGGDVWDEMVTVEEPPLKRTKTVKQK</sequence>
<evidence type="ECO:0000256" key="1">
    <source>
        <dbReference type="SAM" id="MobiDB-lite"/>
    </source>
</evidence>
<accession>A0A0R3TNL0</accession>
<dbReference type="PANTHER" id="PTHR16038">
    <property type="entry name" value="NOP SEVEN ASSOCIATED PROTEIN 1"/>
    <property type="match status" value="1"/>
</dbReference>
<organism evidence="4">
    <name type="scientific">Rodentolepis nana</name>
    <name type="common">Dwarf tapeworm</name>
    <name type="synonym">Hymenolepis nana</name>
    <dbReference type="NCBI Taxonomy" id="102285"/>
    <lineage>
        <taxon>Eukaryota</taxon>
        <taxon>Metazoa</taxon>
        <taxon>Spiralia</taxon>
        <taxon>Lophotrochozoa</taxon>
        <taxon>Platyhelminthes</taxon>
        <taxon>Cestoda</taxon>
        <taxon>Eucestoda</taxon>
        <taxon>Cyclophyllidea</taxon>
        <taxon>Hymenolepididae</taxon>
        <taxon>Rodentolepis</taxon>
    </lineage>
</organism>
<dbReference type="AlphaFoldDB" id="A0A0R3TNL0"/>